<keyword evidence="3 6" id="KW-0812">Transmembrane</keyword>
<dbReference type="InterPro" id="IPR011701">
    <property type="entry name" value="MFS"/>
</dbReference>
<dbReference type="InterPro" id="IPR036259">
    <property type="entry name" value="MFS_trans_sf"/>
</dbReference>
<dbReference type="PROSITE" id="PS50850">
    <property type="entry name" value="MFS"/>
    <property type="match status" value="1"/>
</dbReference>
<dbReference type="GO" id="GO:0022857">
    <property type="term" value="F:transmembrane transporter activity"/>
    <property type="evidence" value="ECO:0007669"/>
    <property type="project" value="InterPro"/>
</dbReference>
<dbReference type="Pfam" id="PF07690">
    <property type="entry name" value="MFS_1"/>
    <property type="match status" value="1"/>
</dbReference>
<feature type="transmembrane region" description="Helical" evidence="6">
    <location>
        <begin position="116"/>
        <end position="134"/>
    </location>
</feature>
<feature type="transmembrane region" description="Helical" evidence="6">
    <location>
        <begin position="88"/>
        <end position="109"/>
    </location>
</feature>
<dbReference type="EMBL" id="FCOK02000129">
    <property type="protein sequence ID" value="SAL73129.1"/>
    <property type="molecule type" value="Genomic_DNA"/>
</dbReference>
<evidence type="ECO:0000259" key="7">
    <source>
        <dbReference type="PROSITE" id="PS50850"/>
    </source>
</evidence>
<accession>A0A158JXI2</accession>
<dbReference type="RefSeq" id="WP_062092937.1">
    <property type="nucleotide sequence ID" value="NZ_FCOK02000129.1"/>
</dbReference>
<comment type="subcellular location">
    <subcellularLocation>
        <location evidence="1">Cell membrane</location>
        <topology evidence="1">Multi-pass membrane protein</topology>
    </subcellularLocation>
</comment>
<keyword evidence="4 6" id="KW-1133">Transmembrane helix</keyword>
<dbReference type="AlphaFoldDB" id="A0A158JXI2"/>
<dbReference type="GO" id="GO:0005886">
    <property type="term" value="C:plasma membrane"/>
    <property type="evidence" value="ECO:0007669"/>
    <property type="project" value="UniProtKB-SubCell"/>
</dbReference>
<feature type="transmembrane region" description="Helical" evidence="6">
    <location>
        <begin position="50"/>
        <end position="76"/>
    </location>
</feature>
<evidence type="ECO:0000256" key="3">
    <source>
        <dbReference type="ARBA" id="ARBA00022692"/>
    </source>
</evidence>
<protein>
    <submittedName>
        <fullName evidence="8">Major facilitator transporter</fullName>
    </submittedName>
</protein>
<dbReference type="Proteomes" id="UP000054683">
    <property type="component" value="Unassembled WGS sequence"/>
</dbReference>
<dbReference type="PANTHER" id="PTHR43124:SF3">
    <property type="entry name" value="CHLORAMPHENICOL EFFLUX PUMP RV0191"/>
    <property type="match status" value="1"/>
</dbReference>
<keyword evidence="2" id="KW-1003">Cell membrane</keyword>
<evidence type="ECO:0000256" key="6">
    <source>
        <dbReference type="SAM" id="Phobius"/>
    </source>
</evidence>
<dbReference type="InterPro" id="IPR050189">
    <property type="entry name" value="MFS_Efflux_Transporters"/>
</dbReference>
<evidence type="ECO:0000256" key="2">
    <source>
        <dbReference type="ARBA" id="ARBA00022475"/>
    </source>
</evidence>
<dbReference type="Gene3D" id="1.20.1250.20">
    <property type="entry name" value="MFS general substrate transporter like domains"/>
    <property type="match status" value="1"/>
</dbReference>
<gene>
    <name evidence="8" type="ORF">AWB69_08928</name>
</gene>
<dbReference type="OrthoDB" id="9812189at2"/>
<proteinExistence type="predicted"/>
<evidence type="ECO:0000256" key="4">
    <source>
        <dbReference type="ARBA" id="ARBA00022989"/>
    </source>
</evidence>
<dbReference type="SUPFAM" id="SSF103473">
    <property type="entry name" value="MFS general substrate transporter"/>
    <property type="match status" value="1"/>
</dbReference>
<feature type="transmembrane region" description="Helical" evidence="6">
    <location>
        <begin position="146"/>
        <end position="168"/>
    </location>
</feature>
<evidence type="ECO:0000313" key="9">
    <source>
        <dbReference type="Proteomes" id="UP000054683"/>
    </source>
</evidence>
<name>A0A158JXI2_9BURK</name>
<sequence length="195" mass="20219">MAGFANLYVCNGLGQLRDVTLDMSVELFSKGVSPIPGAAERNALVQRQQFSVVSVALTATVLCAAEFMPVGLLRYISDGLRVSEGTAGVMVTVPGILAAIAAPVLTVAVGRHDRRLVLWALGALLAASSLFAMLAPNFPVLILGRVLFGIRLGGFWAIGAGVGGRLVAEKYVAKATSIILPESRSTCLLAGGRAP</sequence>
<evidence type="ECO:0000313" key="8">
    <source>
        <dbReference type="EMBL" id="SAL73129.1"/>
    </source>
</evidence>
<organism evidence="8 9">
    <name type="scientific">Caballeronia udeis</name>
    <dbReference type="NCBI Taxonomy" id="1232866"/>
    <lineage>
        <taxon>Bacteria</taxon>
        <taxon>Pseudomonadati</taxon>
        <taxon>Pseudomonadota</taxon>
        <taxon>Betaproteobacteria</taxon>
        <taxon>Burkholderiales</taxon>
        <taxon>Burkholderiaceae</taxon>
        <taxon>Caballeronia</taxon>
    </lineage>
</organism>
<reference evidence="8 9" key="1">
    <citation type="submission" date="2016-01" db="EMBL/GenBank/DDBJ databases">
        <authorList>
            <person name="Oliw E.H."/>
        </authorList>
    </citation>
    <scope>NUCLEOTIDE SEQUENCE [LARGE SCALE GENOMIC DNA]</scope>
    <source>
        <strain evidence="8">LMG 27134</strain>
    </source>
</reference>
<feature type="domain" description="Major facilitator superfamily (MFS) profile" evidence="7">
    <location>
        <begin position="44"/>
        <end position="195"/>
    </location>
</feature>
<dbReference type="PANTHER" id="PTHR43124">
    <property type="entry name" value="PURINE EFFLUX PUMP PBUE"/>
    <property type="match status" value="1"/>
</dbReference>
<evidence type="ECO:0000256" key="5">
    <source>
        <dbReference type="ARBA" id="ARBA00023136"/>
    </source>
</evidence>
<keyword evidence="5 6" id="KW-0472">Membrane</keyword>
<evidence type="ECO:0000256" key="1">
    <source>
        <dbReference type="ARBA" id="ARBA00004651"/>
    </source>
</evidence>
<dbReference type="InterPro" id="IPR020846">
    <property type="entry name" value="MFS_dom"/>
</dbReference>